<feature type="domain" description="Secretin/TonB short N-terminal" evidence="16">
    <location>
        <begin position="81"/>
        <end position="130"/>
    </location>
</feature>
<name>A0A2U2BJ95_ALCFA</name>
<reference evidence="17 18" key="2">
    <citation type="submission" date="2018-05" db="EMBL/GenBank/DDBJ databases">
        <authorList>
            <person name="Lanie J.A."/>
            <person name="Ng W.-L."/>
            <person name="Kazmierczak K.M."/>
            <person name="Andrzejewski T.M."/>
            <person name="Davidsen T.M."/>
            <person name="Wayne K.J."/>
            <person name="Tettelin H."/>
            <person name="Glass J.I."/>
            <person name="Rusch D."/>
            <person name="Podicherti R."/>
            <person name="Tsui H.-C.T."/>
            <person name="Winkler M.E."/>
        </authorList>
    </citation>
    <scope>NUCLEOTIDE SEQUENCE [LARGE SCALE GENOMIC DNA]</scope>
    <source>
        <strain evidence="17 18">YBY</strain>
    </source>
</reference>
<comment type="caution">
    <text evidence="17">The sequence shown here is derived from an EMBL/GenBank/DDBJ whole genome shotgun (WGS) entry which is preliminary data.</text>
</comment>
<evidence type="ECO:0000256" key="14">
    <source>
        <dbReference type="PROSITE-ProRule" id="PRU01360"/>
    </source>
</evidence>
<evidence type="ECO:0000256" key="13">
    <source>
        <dbReference type="ARBA" id="ARBA00023237"/>
    </source>
</evidence>
<dbReference type="PANTHER" id="PTHR32552:SF74">
    <property type="entry name" value="HYDROXAMATE SIDEROPHORE RECEPTOR FHUE"/>
    <property type="match status" value="1"/>
</dbReference>
<keyword evidence="13 14" id="KW-0998">Cell outer membrane</keyword>
<protein>
    <recommendedName>
        <fullName evidence="16">Secretin/TonB short N-terminal domain-containing protein</fullName>
    </recommendedName>
</protein>
<evidence type="ECO:0000259" key="16">
    <source>
        <dbReference type="SMART" id="SM00965"/>
    </source>
</evidence>
<gene>
    <name evidence="17" type="ORF">DF183_13195</name>
</gene>
<organism evidence="17 18">
    <name type="scientific">Alcaligenes faecalis</name>
    <dbReference type="NCBI Taxonomy" id="511"/>
    <lineage>
        <taxon>Bacteria</taxon>
        <taxon>Pseudomonadati</taxon>
        <taxon>Pseudomonadota</taxon>
        <taxon>Betaproteobacteria</taxon>
        <taxon>Burkholderiales</taxon>
        <taxon>Alcaligenaceae</taxon>
        <taxon>Alcaligenes</taxon>
    </lineage>
</organism>
<evidence type="ECO:0000313" key="18">
    <source>
        <dbReference type="Proteomes" id="UP000245216"/>
    </source>
</evidence>
<dbReference type="Pfam" id="PF07660">
    <property type="entry name" value="STN"/>
    <property type="match status" value="1"/>
</dbReference>
<keyword evidence="10 15" id="KW-0798">TonB box</keyword>
<dbReference type="InterPro" id="IPR010105">
    <property type="entry name" value="TonB_sidphr_rcpt"/>
</dbReference>
<keyword evidence="5" id="KW-0410">Iron transport</keyword>
<dbReference type="Pfam" id="PF00593">
    <property type="entry name" value="TonB_dep_Rec_b-barrel"/>
    <property type="match status" value="1"/>
</dbReference>
<dbReference type="Proteomes" id="UP000245216">
    <property type="component" value="Unassembled WGS sequence"/>
</dbReference>
<keyword evidence="8" id="KW-0408">Iron</keyword>
<evidence type="ECO:0000256" key="6">
    <source>
        <dbReference type="ARBA" id="ARBA00022692"/>
    </source>
</evidence>
<dbReference type="EMBL" id="QEXO01000003">
    <property type="protein sequence ID" value="PWE14098.1"/>
    <property type="molecule type" value="Genomic_DNA"/>
</dbReference>
<dbReference type="InterPro" id="IPR039426">
    <property type="entry name" value="TonB-dep_rcpt-like"/>
</dbReference>
<dbReference type="SMART" id="SM00965">
    <property type="entry name" value="STN"/>
    <property type="match status" value="1"/>
</dbReference>
<accession>A0A2U2BJ95</accession>
<reference evidence="17 18" key="1">
    <citation type="submission" date="2018-05" db="EMBL/GenBank/DDBJ databases">
        <title>Genome Sequence of an Efficient Indole-Degrading Bacterium, Alcaligenes sp.YBY.</title>
        <authorList>
            <person name="Yang B."/>
        </authorList>
    </citation>
    <scope>NUCLEOTIDE SEQUENCE [LARGE SCALE GENOMIC DNA]</scope>
    <source>
        <strain evidence="17 18">YBY</strain>
    </source>
</reference>
<evidence type="ECO:0000256" key="7">
    <source>
        <dbReference type="ARBA" id="ARBA00022729"/>
    </source>
</evidence>
<keyword evidence="9" id="KW-0406">Ion transport</keyword>
<dbReference type="FunFam" id="2.170.130.10:FF:000010">
    <property type="entry name" value="Ferripyoverdine receptor"/>
    <property type="match status" value="1"/>
</dbReference>
<dbReference type="InterPro" id="IPR012910">
    <property type="entry name" value="Plug_dom"/>
</dbReference>
<keyword evidence="12" id="KW-0675">Receptor</keyword>
<evidence type="ECO:0000256" key="8">
    <source>
        <dbReference type="ARBA" id="ARBA00023004"/>
    </source>
</evidence>
<comment type="similarity">
    <text evidence="2 14 15">Belongs to the TonB-dependent receptor family.</text>
</comment>
<keyword evidence="6 14" id="KW-0812">Transmembrane</keyword>
<dbReference type="Pfam" id="PF07715">
    <property type="entry name" value="Plug"/>
    <property type="match status" value="1"/>
</dbReference>
<dbReference type="AlphaFoldDB" id="A0A2U2BJ95"/>
<evidence type="ECO:0000256" key="11">
    <source>
        <dbReference type="ARBA" id="ARBA00023136"/>
    </source>
</evidence>
<comment type="subcellular location">
    <subcellularLocation>
        <location evidence="1 14">Cell outer membrane</location>
        <topology evidence="1 14">Multi-pass membrane protein</topology>
    </subcellularLocation>
</comment>
<dbReference type="InterPro" id="IPR011662">
    <property type="entry name" value="Secretin/TonB_short_N"/>
</dbReference>
<dbReference type="GO" id="GO:0015891">
    <property type="term" value="P:siderophore transport"/>
    <property type="evidence" value="ECO:0007669"/>
    <property type="project" value="InterPro"/>
</dbReference>
<evidence type="ECO:0000256" key="12">
    <source>
        <dbReference type="ARBA" id="ARBA00023170"/>
    </source>
</evidence>
<dbReference type="Gene3D" id="2.40.170.20">
    <property type="entry name" value="TonB-dependent receptor, beta-barrel domain"/>
    <property type="match status" value="1"/>
</dbReference>
<keyword evidence="3 14" id="KW-0813">Transport</keyword>
<evidence type="ECO:0000256" key="2">
    <source>
        <dbReference type="ARBA" id="ARBA00009810"/>
    </source>
</evidence>
<dbReference type="STRING" id="511.UZ73_11785"/>
<dbReference type="Gene3D" id="2.170.130.10">
    <property type="entry name" value="TonB-dependent receptor, plug domain"/>
    <property type="match status" value="1"/>
</dbReference>
<dbReference type="GO" id="GO:0038023">
    <property type="term" value="F:signaling receptor activity"/>
    <property type="evidence" value="ECO:0007669"/>
    <property type="project" value="InterPro"/>
</dbReference>
<evidence type="ECO:0000313" key="17">
    <source>
        <dbReference type="EMBL" id="PWE14098.1"/>
    </source>
</evidence>
<evidence type="ECO:0000256" key="1">
    <source>
        <dbReference type="ARBA" id="ARBA00004571"/>
    </source>
</evidence>
<dbReference type="Gene3D" id="3.55.50.30">
    <property type="match status" value="1"/>
</dbReference>
<evidence type="ECO:0000256" key="10">
    <source>
        <dbReference type="ARBA" id="ARBA00023077"/>
    </source>
</evidence>
<proteinExistence type="inferred from homology"/>
<evidence type="ECO:0000256" key="15">
    <source>
        <dbReference type="RuleBase" id="RU003357"/>
    </source>
</evidence>
<keyword evidence="11 14" id="KW-0472">Membrane</keyword>
<dbReference type="PANTHER" id="PTHR32552">
    <property type="entry name" value="FERRICHROME IRON RECEPTOR-RELATED"/>
    <property type="match status" value="1"/>
</dbReference>
<keyword evidence="4 14" id="KW-1134">Transmembrane beta strand</keyword>
<dbReference type="GO" id="GO:0015344">
    <property type="term" value="F:siderophore uptake transmembrane transporter activity"/>
    <property type="evidence" value="ECO:0007669"/>
    <property type="project" value="TreeGrafter"/>
</dbReference>
<evidence type="ECO:0000256" key="3">
    <source>
        <dbReference type="ARBA" id="ARBA00022448"/>
    </source>
</evidence>
<dbReference type="InterPro" id="IPR036942">
    <property type="entry name" value="Beta-barrel_TonB_sf"/>
</dbReference>
<dbReference type="GO" id="GO:0009279">
    <property type="term" value="C:cell outer membrane"/>
    <property type="evidence" value="ECO:0007669"/>
    <property type="project" value="UniProtKB-SubCell"/>
</dbReference>
<dbReference type="RefSeq" id="WP_109089295.1">
    <property type="nucleotide sequence ID" value="NZ_QEXO01000003.1"/>
</dbReference>
<evidence type="ECO:0000256" key="5">
    <source>
        <dbReference type="ARBA" id="ARBA00022496"/>
    </source>
</evidence>
<sequence>MHRRPDPLSLSKDAGSHCAPLRPLALALYVLMAGSAFVVSTQPAQAATQNSPTADKTQRYDIPAGPLSRVLMRFSQESGVYLVGAGSVAEGKQSAGLKGNYSVTQALDTLLAGTGIRYSRDANTVNLWPVTETTQLEPVRVKGTLNRATEDTGLYILNGTSSTATRLNMDTQHTPQSVSVMTRQQMDDFGLTSFDDVMNFTTGVTANTAAVGGGFQFQARGFDISNVQVDGVQSSYRAAGRGAFNPISLDMDLYDRVEVVRGATGLLSPTGEPSALINLIRKRPQAEFGGKLSAQYGSWNDKRVTADVTGPLTDDGRLRMRVIGSRKQADSFMDHQDHKNDLLSGMLEFDLTDRTLLTAGYDYQTAKLRGEGNMGVPLFTSEGDRIDVSRSMSLVPDWTYWDKKHQNAFFSVEHEFENKWNAKLSYSHQRDDGDALITGLGQGVNPVVRPDGSGIGIRANLAANGYRHQDNLELSANGPFELLGRTHQLMFGFNGTRKRDTTYTMQVSDTRNWFIPNIYDWDGYMPEPSVSRTGEWNRVHTREYGFFAGTRLNIIDPLNVIMGLRLSDYKTYRDNYGKDGQFTGVSNELRNRNEITPYFGVTYDINPNLTAYASYTRLFQPQSYKDINENFLDPITGVNREIGLKGSLMEEALQFSLAAFETRQNNLAVLDPSVPDDFLLPDGSRPYVSSGAGNKTKGFEVELNGALTNNWNVFASYSYASTKNGEGERINTYIPSQTFRLGTMYQFSGALQGLSAGATVNWFGKRDLWTAGRPYTASNGKVLEDTHSSYALVGLHANYRVNQHWNAKLTVNNLFDKRYYDNFVIFRARYGAPRNVHLSIDYQW</sequence>
<dbReference type="PROSITE" id="PS52016">
    <property type="entry name" value="TONB_DEPENDENT_REC_3"/>
    <property type="match status" value="1"/>
</dbReference>
<evidence type="ECO:0000256" key="4">
    <source>
        <dbReference type="ARBA" id="ARBA00022452"/>
    </source>
</evidence>
<dbReference type="CDD" id="cd01347">
    <property type="entry name" value="ligand_gated_channel"/>
    <property type="match status" value="1"/>
</dbReference>
<dbReference type="InterPro" id="IPR000531">
    <property type="entry name" value="Beta-barrel_TonB"/>
</dbReference>
<evidence type="ECO:0000256" key="9">
    <source>
        <dbReference type="ARBA" id="ARBA00023065"/>
    </source>
</evidence>
<keyword evidence="7" id="KW-0732">Signal</keyword>
<dbReference type="NCBIfam" id="TIGR01783">
    <property type="entry name" value="TonB-siderophor"/>
    <property type="match status" value="1"/>
</dbReference>
<dbReference type="SUPFAM" id="SSF56935">
    <property type="entry name" value="Porins"/>
    <property type="match status" value="1"/>
</dbReference>
<dbReference type="InterPro" id="IPR037066">
    <property type="entry name" value="Plug_dom_sf"/>
</dbReference>